<comment type="similarity">
    <text evidence="2">Belongs to the peptidase M20 family.</text>
</comment>
<dbReference type="PIRSF" id="PIRSF001235">
    <property type="entry name" value="Amidase_carbamoylase"/>
    <property type="match status" value="1"/>
</dbReference>
<dbReference type="GO" id="GO:0046872">
    <property type="term" value="F:metal ion binding"/>
    <property type="evidence" value="ECO:0007669"/>
    <property type="project" value="UniProtKB-KW"/>
</dbReference>
<evidence type="ECO:0000313" key="11">
    <source>
        <dbReference type="Proteomes" id="UP000008703"/>
    </source>
</evidence>
<dbReference type="Gene3D" id="3.40.630.10">
    <property type="entry name" value="Zn peptidases"/>
    <property type="match status" value="3"/>
</dbReference>
<keyword evidence="10" id="KW-0614">Plasmid</keyword>
<feature type="binding site" evidence="7">
    <location>
        <position position="133"/>
    </location>
    <ligand>
        <name>Zn(2+)</name>
        <dbReference type="ChEBI" id="CHEBI:29105"/>
        <label>2</label>
    </ligand>
</feature>
<dbReference type="GO" id="GO:0016813">
    <property type="term" value="F:hydrolase activity, acting on carbon-nitrogen (but not peptide) bonds, in linear amidines"/>
    <property type="evidence" value="ECO:0007669"/>
    <property type="project" value="InterPro"/>
</dbReference>
<name>G2PH03_STRV4</name>
<feature type="binding site" evidence="7">
    <location>
        <position position="98"/>
    </location>
    <ligand>
        <name>Zn(2+)</name>
        <dbReference type="ChEBI" id="CHEBI:29105"/>
        <label>2</label>
    </ligand>
</feature>
<dbReference type="Pfam" id="PF07687">
    <property type="entry name" value="M20_dimer"/>
    <property type="match status" value="1"/>
</dbReference>
<evidence type="ECO:0000313" key="10">
    <source>
        <dbReference type="EMBL" id="AEM88577.1"/>
    </source>
</evidence>
<dbReference type="InterPro" id="IPR011650">
    <property type="entry name" value="Peptidase_M20_dimer"/>
</dbReference>
<protein>
    <submittedName>
        <fullName evidence="10">Amidase, hydantoinase/carbamoylase family</fullName>
    </submittedName>
</protein>
<accession>G2PH03</accession>
<evidence type="ECO:0000256" key="1">
    <source>
        <dbReference type="ARBA" id="ARBA00001936"/>
    </source>
</evidence>
<keyword evidence="7" id="KW-0862">Zinc</keyword>
<comment type="subunit">
    <text evidence="3">Homodimer.</text>
</comment>
<comment type="cofactor">
    <cofactor evidence="7">
        <name>Zn(2+)</name>
        <dbReference type="ChEBI" id="CHEBI:29105"/>
    </cofactor>
    <text evidence="7">Binds 2 Zn(2+) ions per subunit.</text>
</comment>
<comment type="cofactor">
    <cofactor evidence="1">
        <name>Mn(2+)</name>
        <dbReference type="ChEBI" id="CHEBI:29035"/>
    </cofactor>
</comment>
<feature type="binding site" evidence="7">
    <location>
        <position position="87"/>
    </location>
    <ligand>
        <name>Zn(2+)</name>
        <dbReference type="ChEBI" id="CHEBI:29105"/>
        <label>1</label>
    </ligand>
</feature>
<dbReference type="InterPro" id="IPR010158">
    <property type="entry name" value="Amidase_Cbmase"/>
</dbReference>
<sequence>MSNRANNFRPTVHGARLIEDLATFASFGGRQDGGVDRVAGSQADLEAREWLQQKIYEAGLLPRTDEIGNVFGRSPRAEWPRLLTGSHTDTVPAGGRLDGAYGVMAALEVLRTLDEANHPSAKYVEIVGFWDEEGVRDPGTGGLVGSTFFCEKGYVQNYQSYIELHIEQGPALESADVSIGVVAGIVGIERYAIDVTGTANHAGTTAMNNRADAGLAATTMASRVRDTTTACSDRLRINVGSIEFFPGSPNVIPGQARMIVEIRDPFDSVLREAEQKIRLLADETAASEGCHASVQKFSQKSAVLFDKGIHRAIREIIHNHGGEFLDMVSYAGHDASVISKHIPTGMLFVPSVGGVSHSPAESTSDKHLIHGCQVLLDAVVALSSDRS</sequence>
<keyword evidence="4 7" id="KW-0479">Metal-binding</keyword>
<gene>
    <name evidence="10" type="ORF">Strvi_9299</name>
</gene>
<dbReference type="EMBL" id="CP002995">
    <property type="protein sequence ID" value="AEM88577.1"/>
    <property type="molecule type" value="Genomic_DNA"/>
</dbReference>
<evidence type="ECO:0000256" key="4">
    <source>
        <dbReference type="ARBA" id="ARBA00022723"/>
    </source>
</evidence>
<feature type="binding site" evidence="8">
    <location>
        <position position="263"/>
    </location>
    <ligand>
        <name>allantoate</name>
        <dbReference type="ChEBI" id="CHEBI:17536"/>
    </ligand>
</feature>
<feature type="binding site" evidence="7">
    <location>
        <position position="357"/>
    </location>
    <ligand>
        <name>Zn(2+)</name>
        <dbReference type="ChEBI" id="CHEBI:29105"/>
        <label>2</label>
    </ligand>
</feature>
<feature type="binding site" evidence="8">
    <location>
        <position position="190"/>
    </location>
    <ligand>
        <name>allantoate</name>
        <dbReference type="ChEBI" id="CHEBI:17536"/>
    </ligand>
</feature>
<dbReference type="InterPro" id="IPR002933">
    <property type="entry name" value="Peptidase_M20"/>
</dbReference>
<feature type="binding site" evidence="7">
    <location>
        <position position="98"/>
    </location>
    <ligand>
        <name>Zn(2+)</name>
        <dbReference type="ChEBI" id="CHEBI:29105"/>
        <label>1</label>
    </ligand>
</feature>
<keyword evidence="5" id="KW-0378">Hydrolase</keyword>
<evidence type="ECO:0000256" key="3">
    <source>
        <dbReference type="ARBA" id="ARBA00011738"/>
    </source>
</evidence>
<feature type="domain" description="Peptidase M20 dimerisation" evidence="9">
    <location>
        <begin position="187"/>
        <end position="285"/>
    </location>
</feature>
<evidence type="ECO:0000256" key="7">
    <source>
        <dbReference type="PIRSR" id="PIRSR001235-1"/>
    </source>
</evidence>
<dbReference type="SUPFAM" id="SSF53187">
    <property type="entry name" value="Zn-dependent exopeptidases"/>
    <property type="match status" value="1"/>
</dbReference>
<evidence type="ECO:0000256" key="6">
    <source>
        <dbReference type="ARBA" id="ARBA00023211"/>
    </source>
</evidence>
<reference evidence="10" key="1">
    <citation type="submission" date="2011-08" db="EMBL/GenBank/DDBJ databases">
        <title>Complete sequence of plasmid 1 of Streptomyces violaceusniger Tu 4113.</title>
        <authorList>
            <consortium name="US DOE Joint Genome Institute"/>
            <person name="Lucas S."/>
            <person name="Han J."/>
            <person name="Lapidus A."/>
            <person name="Cheng J.-F."/>
            <person name="Goodwin L."/>
            <person name="Pitluck S."/>
            <person name="Peters L."/>
            <person name="Ivanova N."/>
            <person name="Daligault H."/>
            <person name="Detter J.C."/>
            <person name="Han C."/>
            <person name="Tapia R."/>
            <person name="Land M."/>
            <person name="Hauser L."/>
            <person name="Kyrpides N."/>
            <person name="Ivanova N."/>
            <person name="Pagani I."/>
            <person name="Hagen A."/>
            <person name="Katz L."/>
            <person name="Fiedler H.-P."/>
            <person name="Keasling J."/>
            <person name="Fortman J."/>
            <person name="Woyke T."/>
        </authorList>
    </citation>
    <scope>NUCLEOTIDE SEQUENCE [LARGE SCALE GENOMIC DNA]</scope>
    <source>
        <strain evidence="10">Tu 4113</strain>
        <plasmid evidence="10">pSTRVI01</plasmid>
    </source>
</reference>
<geneLocation type="plasmid" evidence="10 11">
    <name>pSTRVI01</name>
</geneLocation>
<dbReference type="InterPro" id="IPR036264">
    <property type="entry name" value="Bact_exopeptidase_dim_dom"/>
</dbReference>
<organism evidence="10 11">
    <name type="scientific">Streptomyces violaceusniger (strain Tu 4113)</name>
    <dbReference type="NCBI Taxonomy" id="653045"/>
    <lineage>
        <taxon>Bacteria</taxon>
        <taxon>Bacillati</taxon>
        <taxon>Actinomycetota</taxon>
        <taxon>Actinomycetes</taxon>
        <taxon>Kitasatosporales</taxon>
        <taxon>Streptomycetaceae</taxon>
        <taxon>Streptomyces</taxon>
        <taxon>Streptomyces violaceusniger group</taxon>
    </lineage>
</organism>
<evidence type="ECO:0000256" key="2">
    <source>
        <dbReference type="ARBA" id="ARBA00006153"/>
    </source>
</evidence>
<dbReference type="PANTHER" id="PTHR32494:SF19">
    <property type="entry name" value="ALLANTOATE DEIMINASE-RELATED"/>
    <property type="match status" value="1"/>
</dbReference>
<keyword evidence="11" id="KW-1185">Reference proteome</keyword>
<feature type="binding site" evidence="8">
    <location>
        <position position="250"/>
    </location>
    <ligand>
        <name>allantoate</name>
        <dbReference type="ChEBI" id="CHEBI:17536"/>
    </ligand>
</feature>
<evidence type="ECO:0000256" key="5">
    <source>
        <dbReference type="ARBA" id="ARBA00022801"/>
    </source>
</evidence>
<evidence type="ECO:0000256" key="8">
    <source>
        <dbReference type="PIRSR" id="PIRSR001235-2"/>
    </source>
</evidence>
<dbReference type="Pfam" id="PF01546">
    <property type="entry name" value="Peptidase_M20"/>
    <property type="match status" value="1"/>
</dbReference>
<dbReference type="Proteomes" id="UP000008703">
    <property type="component" value="Plasmid pSTRVI01"/>
</dbReference>
<keyword evidence="6" id="KW-0464">Manganese</keyword>
<proteinExistence type="inferred from homology"/>
<dbReference type="CDD" id="cd03884">
    <property type="entry name" value="M20_bAS"/>
    <property type="match status" value="1"/>
</dbReference>
<dbReference type="SUPFAM" id="SSF55031">
    <property type="entry name" value="Bacterial exopeptidase dimerisation domain"/>
    <property type="match status" value="1"/>
</dbReference>
<evidence type="ECO:0000259" key="9">
    <source>
        <dbReference type="Pfam" id="PF07687"/>
    </source>
</evidence>
<dbReference type="KEGG" id="svl:Strvi_9299"/>
<dbReference type="HOGENOM" id="CLU_024588_6_1_11"/>
<dbReference type="AlphaFoldDB" id="G2PH03"/>
<dbReference type="RefSeq" id="WP_014043512.1">
    <property type="nucleotide sequence ID" value="NC_015951.1"/>
</dbReference>
<dbReference type="PANTHER" id="PTHR32494">
    <property type="entry name" value="ALLANTOATE DEIMINASE-RELATED"/>
    <property type="match status" value="1"/>
</dbReference>
<feature type="binding site" evidence="7">
    <location>
        <position position="165"/>
    </location>
    <ligand>
        <name>Zn(2+)</name>
        <dbReference type="ChEBI" id="CHEBI:29105"/>
        <label>1</label>
    </ligand>
</feature>